<feature type="compositionally biased region" description="Basic residues" evidence="1">
    <location>
        <begin position="1"/>
        <end position="10"/>
    </location>
</feature>
<dbReference type="Proteomes" id="UP000016924">
    <property type="component" value="Unassembled WGS sequence"/>
</dbReference>
<accession>R7YV61</accession>
<evidence type="ECO:0000313" key="2">
    <source>
        <dbReference type="EMBL" id="EON65820.1"/>
    </source>
</evidence>
<dbReference type="RefSeq" id="XP_007781137.1">
    <property type="nucleotide sequence ID" value="XM_007782947.1"/>
</dbReference>
<dbReference type="HOGENOM" id="CLU_3087138_0_0_1"/>
<feature type="region of interest" description="Disordered" evidence="1">
    <location>
        <begin position="1"/>
        <end position="27"/>
    </location>
</feature>
<dbReference type="AlphaFoldDB" id="R7YV61"/>
<evidence type="ECO:0000256" key="1">
    <source>
        <dbReference type="SAM" id="MobiDB-lite"/>
    </source>
</evidence>
<proteinExistence type="predicted"/>
<organism evidence="2 3">
    <name type="scientific">Coniosporium apollinis (strain CBS 100218)</name>
    <name type="common">Rock-inhabiting black yeast</name>
    <dbReference type="NCBI Taxonomy" id="1168221"/>
    <lineage>
        <taxon>Eukaryota</taxon>
        <taxon>Fungi</taxon>
        <taxon>Dikarya</taxon>
        <taxon>Ascomycota</taxon>
        <taxon>Pezizomycotina</taxon>
        <taxon>Dothideomycetes</taxon>
        <taxon>Dothideomycetes incertae sedis</taxon>
        <taxon>Coniosporium</taxon>
    </lineage>
</organism>
<gene>
    <name evidence="2" type="ORF">W97_05059</name>
</gene>
<name>R7YV61_CONA1</name>
<protein>
    <submittedName>
        <fullName evidence="2">Uncharacterized protein</fullName>
    </submittedName>
</protein>
<evidence type="ECO:0000313" key="3">
    <source>
        <dbReference type="Proteomes" id="UP000016924"/>
    </source>
</evidence>
<keyword evidence="3" id="KW-1185">Reference proteome</keyword>
<reference evidence="3" key="1">
    <citation type="submission" date="2012-06" db="EMBL/GenBank/DDBJ databases">
        <title>The genome sequence of Coniosporium apollinis CBS 100218.</title>
        <authorList>
            <consortium name="The Broad Institute Genome Sequencing Platform"/>
            <person name="Cuomo C."/>
            <person name="Gorbushina A."/>
            <person name="Noack S."/>
            <person name="Walker B."/>
            <person name="Young S.K."/>
            <person name="Zeng Q."/>
            <person name="Gargeya S."/>
            <person name="Fitzgerald M."/>
            <person name="Haas B."/>
            <person name="Abouelleil A."/>
            <person name="Alvarado L."/>
            <person name="Arachchi H.M."/>
            <person name="Berlin A.M."/>
            <person name="Chapman S.B."/>
            <person name="Goldberg J."/>
            <person name="Griggs A."/>
            <person name="Gujja S."/>
            <person name="Hansen M."/>
            <person name="Howarth C."/>
            <person name="Imamovic A."/>
            <person name="Larimer J."/>
            <person name="McCowan C."/>
            <person name="Montmayeur A."/>
            <person name="Murphy C."/>
            <person name="Neiman D."/>
            <person name="Pearson M."/>
            <person name="Priest M."/>
            <person name="Roberts A."/>
            <person name="Saif S."/>
            <person name="Shea T."/>
            <person name="Sisk P."/>
            <person name="Sykes S."/>
            <person name="Wortman J."/>
            <person name="Nusbaum C."/>
            <person name="Birren B."/>
        </authorList>
    </citation>
    <scope>NUCLEOTIDE SEQUENCE [LARGE SCALE GENOMIC DNA]</scope>
    <source>
        <strain evidence="3">CBS 100218</strain>
    </source>
</reference>
<dbReference type="EMBL" id="JH767576">
    <property type="protein sequence ID" value="EON65820.1"/>
    <property type="molecule type" value="Genomic_DNA"/>
</dbReference>
<sequence>MPKTPKKPLKRKTEDETEDETEDPKLTKFRKLDSTLLTRFDREVMSSMRTEE</sequence>
<dbReference type="GeneID" id="19902370"/>